<dbReference type="KEGG" id="dosa:Os03g0374500"/>
<reference evidence="1 2" key="1">
    <citation type="journal article" date="2005" name="Nature">
        <title>The map-based sequence of the rice genome.</title>
        <authorList>
            <consortium name="International rice genome sequencing project (IRGSP)"/>
            <person name="Matsumoto T."/>
            <person name="Wu J."/>
            <person name="Kanamori H."/>
            <person name="Katayose Y."/>
            <person name="Fujisawa M."/>
            <person name="Namiki N."/>
            <person name="Mizuno H."/>
            <person name="Yamamoto K."/>
            <person name="Antonio B.A."/>
            <person name="Baba T."/>
            <person name="Sakata K."/>
            <person name="Nagamura Y."/>
            <person name="Aoki H."/>
            <person name="Arikawa K."/>
            <person name="Arita K."/>
            <person name="Bito T."/>
            <person name="Chiden Y."/>
            <person name="Fujitsuka N."/>
            <person name="Fukunaka R."/>
            <person name="Hamada M."/>
            <person name="Harada C."/>
            <person name="Hayashi A."/>
            <person name="Hijishita S."/>
            <person name="Honda M."/>
            <person name="Hosokawa S."/>
            <person name="Ichikawa Y."/>
            <person name="Idonuma A."/>
            <person name="Iijima M."/>
            <person name="Ikeda M."/>
            <person name="Ikeno M."/>
            <person name="Ito K."/>
            <person name="Ito S."/>
            <person name="Ito T."/>
            <person name="Ito Y."/>
            <person name="Ito Y."/>
            <person name="Iwabuchi A."/>
            <person name="Kamiya K."/>
            <person name="Karasawa W."/>
            <person name="Kurita K."/>
            <person name="Katagiri S."/>
            <person name="Kikuta A."/>
            <person name="Kobayashi H."/>
            <person name="Kobayashi N."/>
            <person name="Machita K."/>
            <person name="Maehara T."/>
            <person name="Masukawa M."/>
            <person name="Mizubayashi T."/>
            <person name="Mukai Y."/>
            <person name="Nagasaki H."/>
            <person name="Nagata Y."/>
            <person name="Naito S."/>
            <person name="Nakashima M."/>
            <person name="Nakama Y."/>
            <person name="Nakamichi Y."/>
            <person name="Nakamura M."/>
            <person name="Meguro A."/>
            <person name="Negishi M."/>
            <person name="Ohta I."/>
            <person name="Ohta T."/>
            <person name="Okamoto M."/>
            <person name="Ono N."/>
            <person name="Saji S."/>
            <person name="Sakaguchi M."/>
            <person name="Sakai K."/>
            <person name="Shibata M."/>
            <person name="Shimokawa T."/>
            <person name="Song J."/>
            <person name="Takazaki Y."/>
            <person name="Terasawa K."/>
            <person name="Tsugane M."/>
            <person name="Tsuji K."/>
            <person name="Ueda S."/>
            <person name="Waki K."/>
            <person name="Yamagata H."/>
            <person name="Yamamoto M."/>
            <person name="Yamamoto S."/>
            <person name="Yamane H."/>
            <person name="Yoshiki S."/>
            <person name="Yoshihara R."/>
            <person name="Yukawa K."/>
            <person name="Zhong H."/>
            <person name="Yano M."/>
            <person name="Yuan Q."/>
            <person name="Ouyang S."/>
            <person name="Liu J."/>
            <person name="Jones K.M."/>
            <person name="Gansberger K."/>
            <person name="Moffat K."/>
            <person name="Hill J."/>
            <person name="Bera J."/>
            <person name="Fadrosh D."/>
            <person name="Jin S."/>
            <person name="Johri S."/>
            <person name="Kim M."/>
            <person name="Overton L."/>
            <person name="Reardon M."/>
            <person name="Tsitrin T."/>
            <person name="Vuong H."/>
            <person name="Weaver B."/>
            <person name="Ciecko A."/>
            <person name="Tallon L."/>
            <person name="Jackson J."/>
            <person name="Pai G."/>
            <person name="Aken S.V."/>
            <person name="Utterback T."/>
            <person name="Reidmuller S."/>
            <person name="Feldblyum T."/>
            <person name="Hsiao J."/>
            <person name="Zismann V."/>
            <person name="Iobst S."/>
            <person name="de Vazeille A.R."/>
            <person name="Buell C.R."/>
            <person name="Ying K."/>
            <person name="Li Y."/>
            <person name="Lu T."/>
            <person name="Huang Y."/>
            <person name="Zhao Q."/>
            <person name="Feng Q."/>
            <person name="Zhang L."/>
            <person name="Zhu J."/>
            <person name="Weng Q."/>
            <person name="Mu J."/>
            <person name="Lu Y."/>
            <person name="Fan D."/>
            <person name="Liu Y."/>
            <person name="Guan J."/>
            <person name="Zhang Y."/>
            <person name="Yu S."/>
            <person name="Liu X."/>
            <person name="Zhang Y."/>
            <person name="Hong G."/>
            <person name="Han B."/>
            <person name="Choisne N."/>
            <person name="Demange N."/>
            <person name="Orjeda G."/>
            <person name="Samain S."/>
            <person name="Cattolico L."/>
            <person name="Pelletier E."/>
            <person name="Couloux A."/>
            <person name="Segurens B."/>
            <person name="Wincker P."/>
            <person name="D'Hont A."/>
            <person name="Scarpelli C."/>
            <person name="Weissenbach J."/>
            <person name="Salanoubat M."/>
            <person name="Quetier F."/>
            <person name="Yu Y."/>
            <person name="Kim H.R."/>
            <person name="Rambo T."/>
            <person name="Currie J."/>
            <person name="Collura K."/>
            <person name="Luo M."/>
            <person name="Yang T."/>
            <person name="Ammiraju J.S.S."/>
            <person name="Engler F."/>
            <person name="Soderlund C."/>
            <person name="Wing R.A."/>
            <person name="Palmer L.E."/>
            <person name="de la Bastide M."/>
            <person name="Spiegel L."/>
            <person name="Nascimento L."/>
            <person name="Zutavern T."/>
            <person name="O'Shaughnessy A."/>
            <person name="Dike S."/>
            <person name="Dedhia N."/>
            <person name="Preston R."/>
            <person name="Balija V."/>
            <person name="McCombie W.R."/>
            <person name="Chow T."/>
            <person name="Chen H."/>
            <person name="Chung M."/>
            <person name="Chen C."/>
            <person name="Shaw J."/>
            <person name="Wu H."/>
            <person name="Hsiao K."/>
            <person name="Chao Y."/>
            <person name="Chu M."/>
            <person name="Cheng C."/>
            <person name="Hour A."/>
            <person name="Lee P."/>
            <person name="Lin S."/>
            <person name="Lin Y."/>
            <person name="Liou J."/>
            <person name="Liu S."/>
            <person name="Hsing Y."/>
            <person name="Raghuvanshi S."/>
            <person name="Mohanty A."/>
            <person name="Bharti A.K."/>
            <person name="Gaur A."/>
            <person name="Gupta V."/>
            <person name="Kumar D."/>
            <person name="Ravi V."/>
            <person name="Vij S."/>
            <person name="Kapur A."/>
            <person name="Khurana P."/>
            <person name="Khurana P."/>
            <person name="Khurana J.P."/>
            <person name="Tyagi A.K."/>
            <person name="Gaikwad K."/>
            <person name="Singh A."/>
            <person name="Dalal V."/>
            <person name="Srivastava S."/>
            <person name="Dixit A."/>
            <person name="Pal A.K."/>
            <person name="Ghazi I.A."/>
            <person name="Yadav M."/>
            <person name="Pandit A."/>
            <person name="Bhargava A."/>
            <person name="Sureshbabu K."/>
            <person name="Batra K."/>
            <person name="Sharma T.R."/>
            <person name="Mohapatra T."/>
            <person name="Singh N.K."/>
            <person name="Messing J."/>
            <person name="Nelson A.B."/>
            <person name="Fuks G."/>
            <person name="Kavchok S."/>
            <person name="Keizer G."/>
            <person name="Linton E."/>
            <person name="Llaca V."/>
            <person name="Song R."/>
            <person name="Tanyolac B."/>
            <person name="Young S."/>
            <person name="Ho-Il K."/>
            <person name="Hahn J.H."/>
            <person name="Sangsakoo G."/>
            <person name="Vanavichit A."/>
            <person name="de Mattos Luiz.A.T."/>
            <person name="Zimmer P.D."/>
            <person name="Malone G."/>
            <person name="Dellagostin O."/>
            <person name="de Oliveira A.C."/>
            <person name="Bevan M."/>
            <person name="Bancroft I."/>
            <person name="Minx P."/>
            <person name="Cordum H."/>
            <person name="Wilson R."/>
            <person name="Cheng Z."/>
            <person name="Jin W."/>
            <person name="Jiang J."/>
            <person name="Leong S.A."/>
            <person name="Iwama H."/>
            <person name="Gojobori T."/>
            <person name="Itoh T."/>
            <person name="Niimura Y."/>
            <person name="Fujii Y."/>
            <person name="Habara T."/>
            <person name="Sakai H."/>
            <person name="Sato Y."/>
            <person name="Wilson G."/>
            <person name="Kumar K."/>
            <person name="McCouch S."/>
            <person name="Juretic N."/>
            <person name="Hoen D."/>
            <person name="Wright S."/>
            <person name="Bruskiewich R."/>
            <person name="Bureau T."/>
            <person name="Miyao A."/>
            <person name="Hirochika H."/>
            <person name="Nishikawa T."/>
            <person name="Kadowaki K."/>
            <person name="Sugiura M."/>
            <person name="Burr B."/>
            <person name="Sasaki T."/>
        </authorList>
    </citation>
    <scope>NUCLEOTIDE SEQUENCE [LARGE SCALE GENOMIC DNA]</scope>
    <source>
        <strain evidence="2">cv. Nipponbare</strain>
    </source>
</reference>
<dbReference type="EMBL" id="AP008209">
    <property type="protein sequence ID" value="BAH92169.1"/>
    <property type="molecule type" value="Genomic_DNA"/>
</dbReference>
<sequence length="9" mass="980">MDTPMASID</sequence>
<evidence type="ECO:0000313" key="2">
    <source>
        <dbReference type="Proteomes" id="UP000000763"/>
    </source>
</evidence>
<gene>
    <name evidence="1" type="ordered locus">Os03g0374500</name>
</gene>
<dbReference type="Proteomes" id="UP000000763">
    <property type="component" value="Chromosome 3"/>
</dbReference>
<name>C7IZX6_ORYSJ</name>
<protein>
    <submittedName>
        <fullName evidence="1">Os03g0374500 protein</fullName>
    </submittedName>
</protein>
<evidence type="ECO:0000313" key="1">
    <source>
        <dbReference type="EMBL" id="BAH92169.1"/>
    </source>
</evidence>
<reference evidence="2" key="2">
    <citation type="journal article" date="2008" name="Nucleic Acids Res.">
        <title>The rice annotation project database (RAP-DB): 2008 update.</title>
        <authorList>
            <consortium name="The rice annotation project (RAP)"/>
        </authorList>
    </citation>
    <scope>GENOME REANNOTATION</scope>
    <source>
        <strain evidence="2">cv. Nipponbare</strain>
    </source>
</reference>
<accession>C7IZX6</accession>
<organism evidence="1 2">
    <name type="scientific">Oryza sativa subsp. japonica</name>
    <name type="common">Rice</name>
    <dbReference type="NCBI Taxonomy" id="39947"/>
    <lineage>
        <taxon>Eukaryota</taxon>
        <taxon>Viridiplantae</taxon>
        <taxon>Streptophyta</taxon>
        <taxon>Embryophyta</taxon>
        <taxon>Tracheophyta</taxon>
        <taxon>Spermatophyta</taxon>
        <taxon>Magnoliopsida</taxon>
        <taxon>Liliopsida</taxon>
        <taxon>Poales</taxon>
        <taxon>Poaceae</taxon>
        <taxon>BOP clade</taxon>
        <taxon>Oryzoideae</taxon>
        <taxon>Oryzeae</taxon>
        <taxon>Oryzinae</taxon>
        <taxon>Oryza</taxon>
        <taxon>Oryza sativa</taxon>
    </lineage>
</organism>
<proteinExistence type="predicted"/>